<reference evidence="2 3" key="1">
    <citation type="submission" date="2024-04" db="EMBL/GenBank/DDBJ databases">
        <title>Luteolibacter sp. isolated from soil.</title>
        <authorList>
            <person name="An J."/>
        </authorList>
    </citation>
    <scope>NUCLEOTIDE SEQUENCE [LARGE SCALE GENOMIC DNA]</scope>
    <source>
        <strain evidence="2 3">Y139</strain>
    </source>
</reference>
<feature type="chain" id="PRO_5045649015" description="Exo-alpha-sialidase" evidence="1">
    <location>
        <begin position="31"/>
        <end position="351"/>
    </location>
</feature>
<proteinExistence type="predicted"/>
<evidence type="ECO:0000313" key="3">
    <source>
        <dbReference type="Proteomes" id="UP001371305"/>
    </source>
</evidence>
<feature type="signal peptide" evidence="1">
    <location>
        <begin position="1"/>
        <end position="30"/>
    </location>
</feature>
<keyword evidence="1" id="KW-0732">Signal</keyword>
<gene>
    <name evidence="2" type="ORF">WKV53_09715</name>
</gene>
<name>A0ABU9ASS7_9BACT</name>
<evidence type="ECO:0000256" key="1">
    <source>
        <dbReference type="SAM" id="SignalP"/>
    </source>
</evidence>
<dbReference type="RefSeq" id="WP_341404374.1">
    <property type="nucleotide sequence ID" value="NZ_JBBUKT010000003.1"/>
</dbReference>
<keyword evidence="3" id="KW-1185">Reference proteome</keyword>
<dbReference type="Proteomes" id="UP001371305">
    <property type="component" value="Unassembled WGS sequence"/>
</dbReference>
<comment type="caution">
    <text evidence="2">The sequence shown here is derived from an EMBL/GenBank/DDBJ whole genome shotgun (WGS) entry which is preliminary data.</text>
</comment>
<evidence type="ECO:0000313" key="2">
    <source>
        <dbReference type="EMBL" id="MEK7950773.1"/>
    </source>
</evidence>
<protein>
    <recommendedName>
        <fullName evidence="4">Exo-alpha-sialidase</fullName>
    </recommendedName>
</protein>
<organism evidence="2 3">
    <name type="scientific">Luteolibacter soli</name>
    <dbReference type="NCBI Taxonomy" id="3135280"/>
    <lineage>
        <taxon>Bacteria</taxon>
        <taxon>Pseudomonadati</taxon>
        <taxon>Verrucomicrobiota</taxon>
        <taxon>Verrucomicrobiia</taxon>
        <taxon>Verrucomicrobiales</taxon>
        <taxon>Verrucomicrobiaceae</taxon>
        <taxon>Luteolibacter</taxon>
    </lineage>
</organism>
<dbReference type="EMBL" id="JBBUKT010000003">
    <property type="protein sequence ID" value="MEK7950773.1"/>
    <property type="molecule type" value="Genomic_DNA"/>
</dbReference>
<accession>A0ABU9ASS7</accession>
<sequence length="351" mass="38012">MTAPSRNPFSRRLPWAALLLLPLLATPSPAVGPVRGRDPWAFRLTLENKTRMLVAALRSDLWVAYNPANGTLHKVWNGGIQFRGKVWDFGQQNSATTGTTYHLLKKAFLFSATNETIIPAGWSATGITTGTSWNLSTAAGTMLVSPAADLRNYDNVMLSYQTPGGDNRLLVDVSNDNGATWTAQQWMSIDAPAADGNMKLVEVNGQAVKVRFRRNTTGSTATLGDVLLFGDYRAWTMQTGGSPVAIKVDWRGYKLINHTDGIVVRYDMVLPGGARVGIEERPEAMTGAKLQRKFTITGMPASSRLSLEIDGNGYQATHAVTGATALRTEAGATFLDFTTNGDATLETTWTP</sequence>
<evidence type="ECO:0008006" key="4">
    <source>
        <dbReference type="Google" id="ProtNLM"/>
    </source>
</evidence>